<reference evidence="2 4" key="1">
    <citation type="submission" date="2016-05" db="EMBL/GenBank/DDBJ databases">
        <title>Draft genome sequence of Moraxella nonliquefaciens CCUG 348T.</title>
        <authorList>
            <person name="Salva-Serra F."/>
            <person name="Engstrom-Jakobsson H."/>
            <person name="Thorell K."/>
            <person name="Gonzales-Siles L."/>
            <person name="Karlsson R."/>
            <person name="Boulund F."/>
            <person name="Engstrand L."/>
            <person name="Kristiansson E."/>
            <person name="Moore E."/>
        </authorList>
    </citation>
    <scope>NUCLEOTIDE SEQUENCE [LARGE SCALE GENOMIC DNA]</scope>
    <source>
        <strain evidence="2 4">CCUG 348</strain>
    </source>
</reference>
<evidence type="ECO:0000313" key="4">
    <source>
        <dbReference type="Proteomes" id="UP000092575"/>
    </source>
</evidence>
<keyword evidence="2" id="KW-0808">Transferase</keyword>
<dbReference type="GO" id="GO:0016747">
    <property type="term" value="F:acyltransferase activity, transferring groups other than amino-acyl groups"/>
    <property type="evidence" value="ECO:0007669"/>
    <property type="project" value="InterPro"/>
</dbReference>
<accession>A0A1B8QQM9</accession>
<dbReference type="PANTHER" id="PTHR43792">
    <property type="entry name" value="GNAT FAMILY, PUTATIVE (AFU_ORTHOLOGUE AFUA_3G00765)-RELATED-RELATED"/>
    <property type="match status" value="1"/>
</dbReference>
<sequence>MTVIICRTEQKHAEGVQKLYTNQSVYSQTLHLPSQSVDNWKKWLGNIPEHAHSFVAVVCDNDTEHVVGNIALRTETNPRRRHIGNFVIAVSESHQGQGVGSQLIQTILDLTDNWLNLKRVELTVYTDNKKAIALYQKFGFVIEGEHQKFAFRNGEFVNAYTMARIKE</sequence>
<evidence type="ECO:0000313" key="2">
    <source>
        <dbReference type="EMBL" id="OBX86662.1"/>
    </source>
</evidence>
<name>A0A1B8QQM9_MORNO</name>
<dbReference type="AlphaFoldDB" id="A0A1B8QQM9"/>
<dbReference type="CDD" id="cd04301">
    <property type="entry name" value="NAT_SF"/>
    <property type="match status" value="1"/>
</dbReference>
<dbReference type="STRING" id="478.A7456_09190"/>
<dbReference type="InterPro" id="IPR051531">
    <property type="entry name" value="N-acetyltransferase"/>
</dbReference>
<dbReference type="InterPro" id="IPR000182">
    <property type="entry name" value="GNAT_dom"/>
</dbReference>
<reference evidence="3 5" key="2">
    <citation type="submission" date="2020-12" db="EMBL/GenBank/DDBJ databases">
        <title>FDA dAtabase for Regulatory Grade micrObial Sequences (FDA-ARGOS): Supporting development and validation of Infectious Disease Dx tests.</title>
        <authorList>
            <person name="Sproer C."/>
            <person name="Gronow S."/>
            <person name="Severitt S."/>
            <person name="Schroder I."/>
            <person name="Tallon L."/>
            <person name="Sadzewicz L."/>
            <person name="Zhao X."/>
            <person name="Boylan J."/>
            <person name="Ott S."/>
            <person name="Bowen H."/>
            <person name="Vavikolanu K."/>
            <person name="Mehta A."/>
            <person name="Aluvathingal J."/>
            <person name="Nadendla S."/>
            <person name="Lowell S."/>
            <person name="Myers T."/>
            <person name="Yan Y."/>
            <person name="Sichtig H."/>
        </authorList>
    </citation>
    <scope>NUCLEOTIDE SEQUENCE [LARGE SCALE GENOMIC DNA]</scope>
    <source>
        <strain evidence="3 5">FDAARGOS_869</strain>
    </source>
</reference>
<feature type="domain" description="N-acetyltransferase" evidence="1">
    <location>
        <begin position="3"/>
        <end position="167"/>
    </location>
</feature>
<evidence type="ECO:0000313" key="5">
    <source>
        <dbReference type="Proteomes" id="UP000594834"/>
    </source>
</evidence>
<protein>
    <submittedName>
        <fullName evidence="2">GCN5 family acetyltransferase</fullName>
    </submittedName>
    <submittedName>
        <fullName evidence="3">GNAT family N-acetyltransferase</fullName>
    </submittedName>
</protein>
<proteinExistence type="predicted"/>
<dbReference type="Proteomes" id="UP000092575">
    <property type="component" value="Unassembled WGS sequence"/>
</dbReference>
<dbReference type="PROSITE" id="PS51186">
    <property type="entry name" value="GNAT"/>
    <property type="match status" value="1"/>
</dbReference>
<dbReference type="Pfam" id="PF00583">
    <property type="entry name" value="Acetyltransf_1"/>
    <property type="match status" value="1"/>
</dbReference>
<keyword evidence="5" id="KW-1185">Reference proteome</keyword>
<organism evidence="2 4">
    <name type="scientific">Moraxella nonliquefaciens</name>
    <dbReference type="NCBI Taxonomy" id="478"/>
    <lineage>
        <taxon>Bacteria</taxon>
        <taxon>Pseudomonadati</taxon>
        <taxon>Pseudomonadota</taxon>
        <taxon>Gammaproteobacteria</taxon>
        <taxon>Moraxellales</taxon>
        <taxon>Moraxellaceae</taxon>
        <taxon>Moraxella</taxon>
    </lineage>
</organism>
<dbReference type="RefSeq" id="WP_067007453.1">
    <property type="nucleotide sequence ID" value="NZ_CP065728.1"/>
</dbReference>
<evidence type="ECO:0000313" key="3">
    <source>
        <dbReference type="EMBL" id="QPT44841.1"/>
    </source>
</evidence>
<dbReference type="Proteomes" id="UP000594834">
    <property type="component" value="Chromosome"/>
</dbReference>
<dbReference type="InterPro" id="IPR016181">
    <property type="entry name" value="Acyl_CoA_acyltransferase"/>
</dbReference>
<dbReference type="EMBL" id="CP065728">
    <property type="protein sequence ID" value="QPT44841.1"/>
    <property type="molecule type" value="Genomic_DNA"/>
</dbReference>
<dbReference type="SUPFAM" id="SSF55729">
    <property type="entry name" value="Acyl-CoA N-acyltransferases (Nat)"/>
    <property type="match status" value="1"/>
</dbReference>
<evidence type="ECO:0000259" key="1">
    <source>
        <dbReference type="PROSITE" id="PS51186"/>
    </source>
</evidence>
<dbReference type="EMBL" id="LXTW01000004">
    <property type="protein sequence ID" value="OBX86662.1"/>
    <property type="molecule type" value="Genomic_DNA"/>
</dbReference>
<gene>
    <name evidence="2" type="ORF">A7456_09190</name>
    <name evidence="3" type="ORF">I6G26_02040</name>
</gene>
<dbReference type="Gene3D" id="3.40.630.30">
    <property type="match status" value="1"/>
</dbReference>